<dbReference type="Proteomes" id="UP000326396">
    <property type="component" value="Linkage Group LG8"/>
</dbReference>
<name>A0A5N6LX65_9ASTR</name>
<reference evidence="2 3" key="1">
    <citation type="submission" date="2019-05" db="EMBL/GenBank/DDBJ databases">
        <title>Mikania micrantha, genome provides insights into the molecular mechanism of rapid growth.</title>
        <authorList>
            <person name="Liu B."/>
        </authorList>
    </citation>
    <scope>NUCLEOTIDE SEQUENCE [LARGE SCALE GENOMIC DNA]</scope>
    <source>
        <strain evidence="2">NLD-2019</strain>
        <tissue evidence="2">Leaf</tissue>
    </source>
</reference>
<feature type="region of interest" description="Disordered" evidence="1">
    <location>
        <begin position="1"/>
        <end position="75"/>
    </location>
</feature>
<feature type="compositionally biased region" description="Acidic residues" evidence="1">
    <location>
        <begin position="7"/>
        <end position="47"/>
    </location>
</feature>
<accession>A0A5N6LX65</accession>
<protein>
    <submittedName>
        <fullName evidence="2">Uncharacterized protein</fullName>
    </submittedName>
</protein>
<comment type="caution">
    <text evidence="2">The sequence shown here is derived from an EMBL/GenBank/DDBJ whole genome shotgun (WGS) entry which is preliminary data.</text>
</comment>
<sequence length="75" mass="8660">MGCQPIDPEEDPEEEDPEENLEEDDPEEDLEEDPQEDPEEDPDEEFSDCMPPTPRAPKRPRFEFDDIDLGGEVGR</sequence>
<evidence type="ECO:0000313" key="2">
    <source>
        <dbReference type="EMBL" id="KAD2805292.1"/>
    </source>
</evidence>
<evidence type="ECO:0000313" key="3">
    <source>
        <dbReference type="Proteomes" id="UP000326396"/>
    </source>
</evidence>
<keyword evidence="3" id="KW-1185">Reference proteome</keyword>
<dbReference type="EMBL" id="SZYD01000018">
    <property type="protein sequence ID" value="KAD2805292.1"/>
    <property type="molecule type" value="Genomic_DNA"/>
</dbReference>
<dbReference type="AlphaFoldDB" id="A0A5N6LX65"/>
<proteinExistence type="predicted"/>
<organism evidence="2 3">
    <name type="scientific">Mikania micrantha</name>
    <name type="common">bitter vine</name>
    <dbReference type="NCBI Taxonomy" id="192012"/>
    <lineage>
        <taxon>Eukaryota</taxon>
        <taxon>Viridiplantae</taxon>
        <taxon>Streptophyta</taxon>
        <taxon>Embryophyta</taxon>
        <taxon>Tracheophyta</taxon>
        <taxon>Spermatophyta</taxon>
        <taxon>Magnoliopsida</taxon>
        <taxon>eudicotyledons</taxon>
        <taxon>Gunneridae</taxon>
        <taxon>Pentapetalae</taxon>
        <taxon>asterids</taxon>
        <taxon>campanulids</taxon>
        <taxon>Asterales</taxon>
        <taxon>Asteraceae</taxon>
        <taxon>Asteroideae</taxon>
        <taxon>Heliantheae alliance</taxon>
        <taxon>Eupatorieae</taxon>
        <taxon>Mikania</taxon>
    </lineage>
</organism>
<gene>
    <name evidence="2" type="ORF">E3N88_38669</name>
</gene>
<evidence type="ECO:0000256" key="1">
    <source>
        <dbReference type="SAM" id="MobiDB-lite"/>
    </source>
</evidence>